<dbReference type="AlphaFoldDB" id="A0AAE0BPZ8"/>
<dbReference type="Proteomes" id="UP001190700">
    <property type="component" value="Unassembled WGS sequence"/>
</dbReference>
<organism evidence="2 3">
    <name type="scientific">Cymbomonas tetramitiformis</name>
    <dbReference type="NCBI Taxonomy" id="36881"/>
    <lineage>
        <taxon>Eukaryota</taxon>
        <taxon>Viridiplantae</taxon>
        <taxon>Chlorophyta</taxon>
        <taxon>Pyramimonadophyceae</taxon>
        <taxon>Pyramimonadales</taxon>
        <taxon>Pyramimonadaceae</taxon>
        <taxon>Cymbomonas</taxon>
    </lineage>
</organism>
<dbReference type="EMBL" id="LGRX02033779">
    <property type="protein sequence ID" value="KAK3239940.1"/>
    <property type="molecule type" value="Genomic_DNA"/>
</dbReference>
<sequence>MTAPTQASGEGGHENKQSKKKKSQRNKRIEQVKGGIKKSKHSEEGGQHRGKGFSDGSEWLPKKKNKKKSEAKQQKRNARRLAKKEVSEKDSET</sequence>
<reference evidence="2 3" key="1">
    <citation type="journal article" date="2015" name="Genome Biol. Evol.">
        <title>Comparative Genomics of a Bacterivorous Green Alga Reveals Evolutionary Causalities and Consequences of Phago-Mixotrophic Mode of Nutrition.</title>
        <authorList>
            <person name="Burns J.A."/>
            <person name="Paasch A."/>
            <person name="Narechania A."/>
            <person name="Kim E."/>
        </authorList>
    </citation>
    <scope>NUCLEOTIDE SEQUENCE [LARGE SCALE GENOMIC DNA]</scope>
    <source>
        <strain evidence="2 3">PLY_AMNH</strain>
    </source>
</reference>
<evidence type="ECO:0000313" key="3">
    <source>
        <dbReference type="Proteomes" id="UP001190700"/>
    </source>
</evidence>
<feature type="region of interest" description="Disordered" evidence="1">
    <location>
        <begin position="1"/>
        <end position="93"/>
    </location>
</feature>
<feature type="compositionally biased region" description="Basic and acidic residues" evidence="1">
    <location>
        <begin position="83"/>
        <end position="93"/>
    </location>
</feature>
<name>A0AAE0BPZ8_9CHLO</name>
<comment type="caution">
    <text evidence="2">The sequence shown here is derived from an EMBL/GenBank/DDBJ whole genome shotgun (WGS) entry which is preliminary data.</text>
</comment>
<keyword evidence="3" id="KW-1185">Reference proteome</keyword>
<proteinExistence type="predicted"/>
<gene>
    <name evidence="2" type="ORF">CYMTET_50171</name>
</gene>
<accession>A0AAE0BPZ8</accession>
<evidence type="ECO:0000313" key="2">
    <source>
        <dbReference type="EMBL" id="KAK3239940.1"/>
    </source>
</evidence>
<protein>
    <submittedName>
        <fullName evidence="2">Uncharacterized protein</fullName>
    </submittedName>
</protein>
<evidence type="ECO:0000256" key="1">
    <source>
        <dbReference type="SAM" id="MobiDB-lite"/>
    </source>
</evidence>